<evidence type="ECO:0000256" key="5">
    <source>
        <dbReference type="ARBA" id="ARBA00023242"/>
    </source>
</evidence>
<dbReference type="SUPFAM" id="SSF51219">
    <property type="entry name" value="TRAP-like"/>
    <property type="match status" value="2"/>
</dbReference>
<feature type="transmembrane region" description="Helical" evidence="7">
    <location>
        <begin position="141"/>
        <end position="162"/>
    </location>
</feature>
<dbReference type="GO" id="GO:0008270">
    <property type="term" value="F:zinc ion binding"/>
    <property type="evidence" value="ECO:0007669"/>
    <property type="project" value="UniProtKB-KW"/>
</dbReference>
<keyword evidence="7" id="KW-0472">Membrane</keyword>
<dbReference type="InterPro" id="IPR036983">
    <property type="entry name" value="AIM24_sf"/>
</dbReference>
<comment type="subcellular location">
    <subcellularLocation>
        <location evidence="1">Nucleus</location>
    </subcellularLocation>
</comment>
<feature type="region of interest" description="Disordered" evidence="6">
    <location>
        <begin position="874"/>
        <end position="1115"/>
    </location>
</feature>
<dbReference type="PANTHER" id="PTHR15439">
    <property type="entry name" value="RETINOBLASTOMA-BINDING PROTEIN 6"/>
    <property type="match status" value="1"/>
</dbReference>
<dbReference type="CDD" id="cd16620">
    <property type="entry name" value="vRING-HC-C4C4_RBBP6"/>
    <property type="match status" value="1"/>
</dbReference>
<dbReference type="PANTHER" id="PTHR15439:SF0">
    <property type="entry name" value="CELL DIVISION CYCLE AND APOPTOSIS REGULATOR PROTEIN 1-RELATED"/>
    <property type="match status" value="1"/>
</dbReference>
<evidence type="ECO:0000256" key="3">
    <source>
        <dbReference type="ARBA" id="ARBA00022771"/>
    </source>
</evidence>
<dbReference type="GO" id="GO:0006397">
    <property type="term" value="P:mRNA processing"/>
    <property type="evidence" value="ECO:0007669"/>
    <property type="project" value="InterPro"/>
</dbReference>
<evidence type="ECO:0000256" key="2">
    <source>
        <dbReference type="ARBA" id="ARBA00022723"/>
    </source>
</evidence>
<feature type="compositionally biased region" description="Basic and acidic residues" evidence="6">
    <location>
        <begin position="909"/>
        <end position="922"/>
    </location>
</feature>
<dbReference type="GO" id="GO:0006511">
    <property type="term" value="P:ubiquitin-dependent protein catabolic process"/>
    <property type="evidence" value="ECO:0007669"/>
    <property type="project" value="TreeGrafter"/>
</dbReference>
<dbReference type="Gene3D" id="3.60.160.10">
    <property type="entry name" value="Mitochondrial biogenesis AIM24"/>
    <property type="match status" value="1"/>
</dbReference>
<dbReference type="PROSITE" id="PS51282">
    <property type="entry name" value="DWNN"/>
    <property type="match status" value="1"/>
</dbReference>
<keyword evidence="5" id="KW-0539">Nucleus</keyword>
<keyword evidence="4" id="KW-0862">Zinc</keyword>
<gene>
    <name evidence="9" type="ORF">F3Y22_tig00110347pilonHSYRG00090</name>
</gene>
<evidence type="ECO:0000256" key="6">
    <source>
        <dbReference type="SAM" id="MobiDB-lite"/>
    </source>
</evidence>
<feature type="compositionally biased region" description="Low complexity" evidence="6">
    <location>
        <begin position="876"/>
        <end position="885"/>
    </location>
</feature>
<evidence type="ECO:0000313" key="9">
    <source>
        <dbReference type="EMBL" id="KAE8708315.1"/>
    </source>
</evidence>
<feature type="transmembrane region" description="Helical" evidence="7">
    <location>
        <begin position="66"/>
        <end position="83"/>
    </location>
</feature>
<keyword evidence="2" id="KW-0479">Metal-binding</keyword>
<dbReference type="Proteomes" id="UP000436088">
    <property type="component" value="Unassembled WGS sequence"/>
</dbReference>
<dbReference type="Gene3D" id="3.10.20.90">
    <property type="entry name" value="Phosphatidylinositol 3-kinase Catalytic Subunit, Chain A, domain 1"/>
    <property type="match status" value="1"/>
</dbReference>
<protein>
    <submittedName>
        <fullName evidence="9">DWNN domain isoform 2</fullName>
    </submittedName>
</protein>
<evidence type="ECO:0000259" key="8">
    <source>
        <dbReference type="PROSITE" id="PS51282"/>
    </source>
</evidence>
<feature type="compositionally biased region" description="Basic and acidic residues" evidence="6">
    <location>
        <begin position="1079"/>
        <end position="1115"/>
    </location>
</feature>
<feature type="region of interest" description="Disordered" evidence="6">
    <location>
        <begin position="608"/>
        <end position="652"/>
    </location>
</feature>
<dbReference type="GO" id="GO:0061630">
    <property type="term" value="F:ubiquitin protein ligase activity"/>
    <property type="evidence" value="ECO:0007669"/>
    <property type="project" value="InterPro"/>
</dbReference>
<feature type="domain" description="DWNN" evidence="8">
    <location>
        <begin position="271"/>
        <end position="311"/>
    </location>
</feature>
<dbReference type="Gene3D" id="3.30.40.10">
    <property type="entry name" value="Zinc/RING finger domain, C3HC4 (zinc finger)"/>
    <property type="match status" value="1"/>
</dbReference>
<evidence type="ECO:0000313" key="10">
    <source>
        <dbReference type="Proteomes" id="UP000436088"/>
    </source>
</evidence>
<feature type="compositionally biased region" description="Basic residues" evidence="6">
    <location>
        <begin position="898"/>
        <end position="908"/>
    </location>
</feature>
<dbReference type="InterPro" id="IPR033489">
    <property type="entry name" value="RBBP6"/>
</dbReference>
<dbReference type="InterPro" id="IPR014891">
    <property type="entry name" value="DWNN_domain"/>
</dbReference>
<feature type="compositionally biased region" description="Low complexity" evidence="6">
    <location>
        <begin position="1026"/>
        <end position="1048"/>
    </location>
</feature>
<dbReference type="InterPro" id="IPR016031">
    <property type="entry name" value="Trp_RNA-bd_attenuator-like_dom"/>
</dbReference>
<name>A0A6A3AZ31_HIBSY</name>
<evidence type="ECO:0000256" key="1">
    <source>
        <dbReference type="ARBA" id="ARBA00004123"/>
    </source>
</evidence>
<feature type="compositionally biased region" description="Basic and acidic residues" evidence="6">
    <location>
        <begin position="630"/>
        <end position="650"/>
    </location>
</feature>
<feature type="compositionally biased region" description="Basic and acidic residues" evidence="6">
    <location>
        <begin position="960"/>
        <end position="971"/>
    </location>
</feature>
<dbReference type="SMART" id="SM01180">
    <property type="entry name" value="DWNN"/>
    <property type="match status" value="1"/>
</dbReference>
<organism evidence="9 10">
    <name type="scientific">Hibiscus syriacus</name>
    <name type="common">Rose of Sharon</name>
    <dbReference type="NCBI Taxonomy" id="106335"/>
    <lineage>
        <taxon>Eukaryota</taxon>
        <taxon>Viridiplantae</taxon>
        <taxon>Streptophyta</taxon>
        <taxon>Embryophyta</taxon>
        <taxon>Tracheophyta</taxon>
        <taxon>Spermatophyta</taxon>
        <taxon>Magnoliopsida</taxon>
        <taxon>eudicotyledons</taxon>
        <taxon>Gunneridae</taxon>
        <taxon>Pentapetalae</taxon>
        <taxon>rosids</taxon>
        <taxon>malvids</taxon>
        <taxon>Malvales</taxon>
        <taxon>Malvaceae</taxon>
        <taxon>Malvoideae</taxon>
        <taxon>Hibiscus</taxon>
    </lineage>
</organism>
<keyword evidence="7" id="KW-0812">Transmembrane</keyword>
<dbReference type="Pfam" id="PF13696">
    <property type="entry name" value="zf-CCHC_2"/>
    <property type="match status" value="1"/>
</dbReference>
<keyword evidence="10" id="KW-1185">Reference proteome</keyword>
<feature type="region of interest" description="Disordered" evidence="6">
    <location>
        <begin position="674"/>
        <end position="716"/>
    </location>
</feature>
<feature type="transmembrane region" description="Helical" evidence="7">
    <location>
        <begin position="240"/>
        <end position="261"/>
    </location>
</feature>
<feature type="transmembrane region" description="Helical" evidence="7">
    <location>
        <begin position="95"/>
        <end position="114"/>
    </location>
</feature>
<dbReference type="Pfam" id="PF01987">
    <property type="entry name" value="AIM24"/>
    <property type="match status" value="1"/>
</dbReference>
<dbReference type="InterPro" id="IPR002838">
    <property type="entry name" value="AIM24"/>
</dbReference>
<dbReference type="Pfam" id="PF08783">
    <property type="entry name" value="DWNN"/>
    <property type="match status" value="1"/>
</dbReference>
<evidence type="ECO:0000256" key="7">
    <source>
        <dbReference type="SAM" id="Phobius"/>
    </source>
</evidence>
<dbReference type="EMBL" id="VEPZ02000947">
    <property type="protein sequence ID" value="KAE8708315.1"/>
    <property type="molecule type" value="Genomic_DNA"/>
</dbReference>
<evidence type="ECO:0000256" key="4">
    <source>
        <dbReference type="ARBA" id="ARBA00022833"/>
    </source>
</evidence>
<sequence>MFGGGLLFQPDAFLCSINDVKVNNTVDQWPRSVVTGVEGFLRQKLSGQGLAFILAVMQKNLEVGEVLAVDMSCIVALTTFIVIQIKYNGPIRRAVFGGNNLVTAVLTGPGIVFIQSLPFQRFSQRIARAVTSPNMRENPKFFIQIAIFFFLAYVVIVSSLILKRQNDDVTHRIKSGWLKWRAATGVLCDKKVPLKLKGKFYRMAIRPALLYGSECWATKKDHVRRIEAAEMRMLRWTFSIFLHSGNNLVTAVLTGPGIVFIQSLPFQRFSQRIARGTDFDLVVTNAQTNEEYLDEAMLIPKNTSVLIRRVPGRPRMPIIAAPEPKVADQIENAQPEKSNFLDADSSVPKYPEDSEWDEFGNDLYSIPETLPVLSSNPLPDAPPTDKADEESKIKALIDTPALDWQRQGADGFGPGKGFGRGMGGRMGGRGFGLERKTPPQGYVCHRCKVPGHFIQHCPTNGDPNYDIKRVKPPTGIPKSMLMATPDGSYALPSGAVAVLKPNEAAFEKEIEGLPSTRSVGDLPPELHCPLCKEVMKDAVLTSKCCFKSFCDKCIRDYIISKLMCVCGATNILTDDLLPNKTLRDTINRILESGNSSADNAGSTFQVQDMESARGPQLKIPSPTTSAASKGEQKPVSAKEESPDVKDKANELNKAIPAQQILEKVTTTKLAEASEATLESMSVKEPASQGRLVEEEVQQKVASGEAGKKKKNKKVPLPASDWQWKTSQDLAAENYMMSMGPSAYNPYWTGMQPGMDGFMGPYTGVMPYMGGYGLGPMDMPFAGVMPPDPFGAQNYMFPPIPPQRDLAEFGMGMNVAPPIMSREEFEARQAALIRKRENERRVIHLATPWDKVHASPEIPVKGFLEMSRDREFGREVSSSADVSSLKSKSKPIPQMSGGNRRHEHLRHRSERTSPERSLRDYEAPPRPSKRKADQNHDVECDYDHNYDDRDRDRHHHHHHRSESSKLEPEQAHKLTSTTTSGTDKKSKPSVFSRISFPEEISKKRKISSDEPASSGHHKPSSNGYDYKTSSATAKAVSTTSGGGRKSSSSNAVDYESSDDDRHFKRKPSRYESSPPQSAEWEEKPWHSRGSRQREWDRGRERDRDRDRERSSNSKHR</sequence>
<dbReference type="GO" id="GO:0016567">
    <property type="term" value="P:protein ubiquitination"/>
    <property type="evidence" value="ECO:0007669"/>
    <property type="project" value="InterPro"/>
</dbReference>
<dbReference type="SUPFAM" id="SSF57850">
    <property type="entry name" value="RING/U-box"/>
    <property type="match status" value="1"/>
</dbReference>
<dbReference type="InterPro" id="IPR025829">
    <property type="entry name" value="Zn_knuckle_CX2CX3GHX4C"/>
</dbReference>
<dbReference type="GO" id="GO:0005634">
    <property type="term" value="C:nucleus"/>
    <property type="evidence" value="ECO:0007669"/>
    <property type="project" value="UniProtKB-SubCell"/>
</dbReference>
<keyword evidence="7" id="KW-1133">Transmembrane helix</keyword>
<comment type="caution">
    <text evidence="9">The sequence shown here is derived from an EMBL/GenBank/DDBJ whole genome shotgun (WGS) entry which is preliminary data.</text>
</comment>
<proteinExistence type="predicted"/>
<accession>A0A6A3AZ31</accession>
<dbReference type="AlphaFoldDB" id="A0A6A3AZ31"/>
<keyword evidence="3" id="KW-0863">Zinc-finger</keyword>
<dbReference type="InterPro" id="IPR013083">
    <property type="entry name" value="Znf_RING/FYVE/PHD"/>
</dbReference>
<dbReference type="Gene3D" id="4.10.60.10">
    <property type="entry name" value="Zinc finger, CCHC-type"/>
    <property type="match status" value="1"/>
</dbReference>
<reference evidence="9" key="1">
    <citation type="submission" date="2019-09" db="EMBL/GenBank/DDBJ databases">
        <title>Draft genome information of white flower Hibiscus syriacus.</title>
        <authorList>
            <person name="Kim Y.-M."/>
        </authorList>
    </citation>
    <scope>NUCLEOTIDE SEQUENCE [LARGE SCALE GENOMIC DNA]</scope>
    <source>
        <strain evidence="9">YM2019G1</strain>
    </source>
</reference>
<feature type="compositionally biased region" description="Basic and acidic residues" evidence="6">
    <location>
        <begin position="929"/>
        <end position="950"/>
    </location>
</feature>